<feature type="compositionally biased region" description="Basic and acidic residues" evidence="2">
    <location>
        <begin position="1334"/>
        <end position="1349"/>
    </location>
</feature>
<evidence type="ECO:0000256" key="2">
    <source>
        <dbReference type="SAM" id="MobiDB-lite"/>
    </source>
</evidence>
<reference evidence="4" key="1">
    <citation type="journal article" date="2023" name="Insect Mol. Biol.">
        <title>Genome sequencing provides insights into the evolution of gene families encoding plant cell wall-degrading enzymes in longhorned beetles.</title>
        <authorList>
            <person name="Shin N.R."/>
            <person name="Okamura Y."/>
            <person name="Kirsch R."/>
            <person name="Pauchet Y."/>
        </authorList>
    </citation>
    <scope>NUCLEOTIDE SEQUENCE</scope>
    <source>
        <strain evidence="4">RBIC_L_NR</strain>
    </source>
</reference>
<dbReference type="EMBL" id="JANEYF010005719">
    <property type="protein sequence ID" value="KAJ8927145.1"/>
    <property type="molecule type" value="Genomic_DNA"/>
</dbReference>
<dbReference type="GO" id="GO:0005849">
    <property type="term" value="C:mRNA cleavage factor complex"/>
    <property type="evidence" value="ECO:0007669"/>
    <property type="project" value="TreeGrafter"/>
</dbReference>
<dbReference type="GO" id="GO:0003729">
    <property type="term" value="F:mRNA binding"/>
    <property type="evidence" value="ECO:0007669"/>
    <property type="project" value="InterPro"/>
</dbReference>
<dbReference type="GO" id="GO:0005737">
    <property type="term" value="C:cytoplasm"/>
    <property type="evidence" value="ECO:0007669"/>
    <property type="project" value="TreeGrafter"/>
</dbReference>
<evidence type="ECO:0000256" key="1">
    <source>
        <dbReference type="SAM" id="Coils"/>
    </source>
</evidence>
<feature type="region of interest" description="Disordered" evidence="2">
    <location>
        <begin position="846"/>
        <end position="872"/>
    </location>
</feature>
<comment type="caution">
    <text evidence="4">The sequence shown here is derived from an EMBL/GenBank/DDBJ whole genome shotgun (WGS) entry which is preliminary data.</text>
</comment>
<gene>
    <name evidence="4" type="ORF">NQ314_020418</name>
</gene>
<dbReference type="PANTHER" id="PTHR15921">
    <property type="entry name" value="PRE-MRNA CLEAVAGE COMPLEX II"/>
    <property type="match status" value="1"/>
</dbReference>
<keyword evidence="1" id="KW-0175">Coiled coil</keyword>
<feature type="region of interest" description="Disordered" evidence="2">
    <location>
        <begin position="1417"/>
        <end position="1449"/>
    </location>
</feature>
<feature type="coiled-coil region" evidence="1">
    <location>
        <begin position="86"/>
        <end position="113"/>
    </location>
</feature>
<feature type="compositionally biased region" description="Basic and acidic residues" evidence="2">
    <location>
        <begin position="274"/>
        <end position="293"/>
    </location>
</feature>
<dbReference type="GO" id="GO:0006369">
    <property type="term" value="P:termination of RNA polymerase II transcription"/>
    <property type="evidence" value="ECO:0007669"/>
    <property type="project" value="InterPro"/>
</dbReference>
<feature type="compositionally biased region" description="Polar residues" evidence="2">
    <location>
        <begin position="206"/>
        <end position="217"/>
    </location>
</feature>
<dbReference type="PANTHER" id="PTHR15921:SF3">
    <property type="entry name" value="PRE-MRNA CLEAVAGE COMPLEX 2 PROTEIN PCF11"/>
    <property type="match status" value="1"/>
</dbReference>
<feature type="compositionally biased region" description="Basic and acidic residues" evidence="2">
    <location>
        <begin position="1247"/>
        <end position="1260"/>
    </location>
</feature>
<proteinExistence type="predicted"/>
<feature type="region of interest" description="Disordered" evidence="2">
    <location>
        <begin position="434"/>
        <end position="455"/>
    </location>
</feature>
<feature type="region of interest" description="Disordered" evidence="2">
    <location>
        <begin position="469"/>
        <end position="490"/>
    </location>
</feature>
<dbReference type="GO" id="GO:0031124">
    <property type="term" value="P:mRNA 3'-end processing"/>
    <property type="evidence" value="ECO:0007669"/>
    <property type="project" value="InterPro"/>
</dbReference>
<organism evidence="4 5">
    <name type="scientific">Rhamnusium bicolor</name>
    <dbReference type="NCBI Taxonomy" id="1586634"/>
    <lineage>
        <taxon>Eukaryota</taxon>
        <taxon>Metazoa</taxon>
        <taxon>Ecdysozoa</taxon>
        <taxon>Arthropoda</taxon>
        <taxon>Hexapoda</taxon>
        <taxon>Insecta</taxon>
        <taxon>Pterygota</taxon>
        <taxon>Neoptera</taxon>
        <taxon>Endopterygota</taxon>
        <taxon>Coleoptera</taxon>
        <taxon>Polyphaga</taxon>
        <taxon>Cucujiformia</taxon>
        <taxon>Chrysomeloidea</taxon>
        <taxon>Cerambycidae</taxon>
        <taxon>Lepturinae</taxon>
        <taxon>Rhagiini</taxon>
        <taxon>Rhamnusium</taxon>
    </lineage>
</organism>
<name>A0AAV8WK57_9CUCU</name>
<feature type="region of interest" description="Disordered" evidence="2">
    <location>
        <begin position="1334"/>
        <end position="1373"/>
    </location>
</feature>
<feature type="compositionally biased region" description="Low complexity" evidence="2">
    <location>
        <begin position="238"/>
        <end position="255"/>
    </location>
</feature>
<dbReference type="Pfam" id="PF20845">
    <property type="entry name" value="Pcf11_helical"/>
    <property type="match status" value="1"/>
</dbReference>
<evidence type="ECO:0000313" key="5">
    <source>
        <dbReference type="Proteomes" id="UP001162156"/>
    </source>
</evidence>
<dbReference type="GO" id="GO:0000993">
    <property type="term" value="F:RNA polymerase II complex binding"/>
    <property type="evidence" value="ECO:0007669"/>
    <property type="project" value="InterPro"/>
</dbReference>
<evidence type="ECO:0000259" key="3">
    <source>
        <dbReference type="Pfam" id="PF20845"/>
    </source>
</evidence>
<feature type="compositionally biased region" description="Acidic residues" evidence="2">
    <location>
        <begin position="1261"/>
        <end position="1271"/>
    </location>
</feature>
<feature type="domain" description="Pre-mRNA cleavage complex 2 protein Pcf11 helical" evidence="3">
    <location>
        <begin position="79"/>
        <end position="111"/>
    </location>
</feature>
<dbReference type="InterPro" id="IPR048830">
    <property type="entry name" value="PCF11_helical"/>
</dbReference>
<feature type="region of interest" description="Disordered" evidence="2">
    <location>
        <begin position="206"/>
        <end position="347"/>
    </location>
</feature>
<protein>
    <recommendedName>
        <fullName evidence="3">Pre-mRNA cleavage complex 2 protein Pcf11 helical domain-containing protein</fullName>
    </recommendedName>
</protein>
<sequence length="1479" mass="166215">MFKLRQTWNDVFPQKKLYAIDVQINFLDPAWPVTAKPPPNSIHFNPKFLKTTATTTKTKIETEPTQILTSSTVPGNIDKETLLMQEKLIQKQKELLELQQKKLELEVLQTQNATAIMQQRPQSNLGNGPRINPVNSALISASRPIRDPRLLRQQHKTNNTNSNVQLGQKTAMLENNKIVTNKMGVRKIRNDPRLVNKDDNILSQKIDTNKSSNLNKSRISEIVQKSHKTSSRASPRGSIESDSTKSSSSSSLDSPSKNKSDKSSKSPIRHKKKDKSDVKKNSPKNQKRDKLYKSDSPITTFKGVKSSTKNRNYVRRNLGAMSPEPPQDEDLRSFGPPEKQPRLQGDSSDEQIFEDLLLTPHNGKSIVVIPPDVDFQTKDDEIDEVVIVVSYLTKEVLGEIELHYERVLVIGSNVVSTTKGMDVDLRQLPAAVIGKKRPSTEAPDQSSAKKSKTKVFDKLFGDEDTDLRQLPVNTERPPTPPPPIISSTDNTVDKIQSTKSNLEAVRAKLANATNRDKIMSKSFNKKRMNIVEDLDLRVPKVSSTTDIPNKIIISPEDESCIKSGTLTKEQEAQLLNKIIMQMEKNKLKEAKKKDHEECFNISLQPISDDELIDSDEEKNDADDDRLSDNNVVTETVVLNDNNLVPFNDKDERVHPNSSTSMEPTQLLEEYATKFPPQRDFVPLPHPLQEEEMPGSPDISENQLTNGAVNQDEIKTINIDGVPKDIRFYDETAITFINWDDPREISFQDGVRHVIFNDVDSFLLGFNKPYQEILINGLLHRVRLGAPSREIFIDQVPYECYFGSAGIRIDLNGVNTTVQLEGPPPQVKIVLPKGIKPGHVVIKDMEGQGSFSPRFDENSQDSMPVDTNEPALPAIGKLKLSKGSDSPERNSNSPNFFQNLLQQQSINNLDVLSNVMTPSVHSIPATGGYQIENISPNEGNQSTNIPQLTVPAVAPTLNINDLFQKLVASGFVTSGNEQKPSVPLPIPVHKKEKYDTELQKALETTNNSNQIVPTKPLKRNPYENLKLITFAKPETLKVRQGALYTALYAGMQCSSCGMRFSPEASLQYSQHLDWHFRQNRKGKRNIRVATSRRWYYSLSDWKNYEELEDLEEREKNYFDQQQQADNAGDEAEEEIEIPSVPADPETTDECCNVCHDKFDQFFHEEKEEWHLRNAIRVDENTYHPVCYEDYQQSLIEQTLEESKIEASIEEEESRDSAIPGLEIIIDDDDDSQPNDSVEPAEVVSLESDESKPQTEETKEESQEPPEEDDDVILNEIAPIKIIVDDDDDDNQEFVPNVNQSVKIKEEKLDDGFVEVAGLVSLQNGGQIKIKAEPIDLDEATRREQMREERQSSVLEQDAQKHPEQESTTFSTPTHPELVTSIDGNIEIVCSAASTIPTGGVTGNKIKINISKPLPVITAKEKDTSSDSDFPTDTYIDPSEPFPPGEEPEPIKLKPVLEGIKLKKLPPIKKGTELTGLCSIM</sequence>
<keyword evidence="5" id="KW-1185">Reference proteome</keyword>
<dbReference type="InterPro" id="IPR045154">
    <property type="entry name" value="PCF11-like"/>
</dbReference>
<dbReference type="Proteomes" id="UP001162156">
    <property type="component" value="Unassembled WGS sequence"/>
</dbReference>
<evidence type="ECO:0000313" key="4">
    <source>
        <dbReference type="EMBL" id="KAJ8927145.1"/>
    </source>
</evidence>
<feature type="region of interest" description="Disordered" evidence="2">
    <location>
        <begin position="1224"/>
        <end position="1272"/>
    </location>
</feature>
<accession>A0AAV8WK57</accession>